<feature type="region of interest" description="Disordered" evidence="1">
    <location>
        <begin position="1"/>
        <end position="21"/>
    </location>
</feature>
<dbReference type="AlphaFoldDB" id="A0A6D2JVF1"/>
<sequence>MGTAQNIQRDDTASSQLPQEATNANAAGVLIHVASQQPDSPPTEFWEQLMIALGQIQSNTEQLLKLITDAQTNVVGSRKRTRQERAQVRDDKEEAETLRDQNQPRKD</sequence>
<organism evidence="2 3">
    <name type="scientific">Microthlaspi erraticum</name>
    <dbReference type="NCBI Taxonomy" id="1685480"/>
    <lineage>
        <taxon>Eukaryota</taxon>
        <taxon>Viridiplantae</taxon>
        <taxon>Streptophyta</taxon>
        <taxon>Embryophyta</taxon>
        <taxon>Tracheophyta</taxon>
        <taxon>Spermatophyta</taxon>
        <taxon>Magnoliopsida</taxon>
        <taxon>eudicotyledons</taxon>
        <taxon>Gunneridae</taxon>
        <taxon>Pentapetalae</taxon>
        <taxon>rosids</taxon>
        <taxon>malvids</taxon>
        <taxon>Brassicales</taxon>
        <taxon>Brassicaceae</taxon>
        <taxon>Coluteocarpeae</taxon>
        <taxon>Microthlaspi</taxon>
    </lineage>
</organism>
<evidence type="ECO:0000313" key="3">
    <source>
        <dbReference type="Proteomes" id="UP000467841"/>
    </source>
</evidence>
<gene>
    <name evidence="2" type="ORF">MERR_LOCUS32171</name>
</gene>
<evidence type="ECO:0000313" key="2">
    <source>
        <dbReference type="EMBL" id="CAA7044936.1"/>
    </source>
</evidence>
<reference evidence="2" key="1">
    <citation type="submission" date="2020-01" db="EMBL/GenBank/DDBJ databases">
        <authorList>
            <person name="Mishra B."/>
        </authorList>
    </citation>
    <scope>NUCLEOTIDE SEQUENCE [LARGE SCALE GENOMIC DNA]</scope>
</reference>
<accession>A0A6D2JVF1</accession>
<keyword evidence="3" id="KW-1185">Reference proteome</keyword>
<proteinExistence type="predicted"/>
<feature type="compositionally biased region" description="Basic and acidic residues" evidence="1">
    <location>
        <begin position="83"/>
        <end position="107"/>
    </location>
</feature>
<comment type="caution">
    <text evidence="2">The sequence shown here is derived from an EMBL/GenBank/DDBJ whole genome shotgun (WGS) entry which is preliminary data.</text>
</comment>
<evidence type="ECO:0000256" key="1">
    <source>
        <dbReference type="SAM" id="MobiDB-lite"/>
    </source>
</evidence>
<dbReference type="Proteomes" id="UP000467841">
    <property type="component" value="Unassembled WGS sequence"/>
</dbReference>
<dbReference type="EMBL" id="CACVBM020001310">
    <property type="protein sequence ID" value="CAA7044936.1"/>
    <property type="molecule type" value="Genomic_DNA"/>
</dbReference>
<feature type="region of interest" description="Disordered" evidence="1">
    <location>
        <begin position="73"/>
        <end position="107"/>
    </location>
</feature>
<dbReference type="OrthoDB" id="1073226at2759"/>
<name>A0A6D2JVF1_9BRAS</name>
<protein>
    <submittedName>
        <fullName evidence="2">Uncharacterized protein</fullName>
    </submittedName>
</protein>